<evidence type="ECO:0000313" key="9">
    <source>
        <dbReference type="Proteomes" id="UP000760860"/>
    </source>
</evidence>
<dbReference type="Pfam" id="PF00069">
    <property type="entry name" value="Pkinase"/>
    <property type="match status" value="1"/>
</dbReference>
<dbReference type="SUPFAM" id="SSF56112">
    <property type="entry name" value="Protein kinase-like (PK-like)"/>
    <property type="match status" value="1"/>
</dbReference>
<evidence type="ECO:0000256" key="3">
    <source>
        <dbReference type="ARBA" id="ARBA00022741"/>
    </source>
</evidence>
<keyword evidence="2" id="KW-0808">Transferase</keyword>
<dbReference type="PROSITE" id="PS50011">
    <property type="entry name" value="PROTEIN_KINASE_DOM"/>
    <property type="match status" value="1"/>
</dbReference>
<dbReference type="AlphaFoldDB" id="A0A8T1HIK7"/>
<keyword evidence="6" id="KW-0175">Coiled coil</keyword>
<dbReference type="InterPro" id="IPR000719">
    <property type="entry name" value="Prot_kinase_dom"/>
</dbReference>
<dbReference type="InterPro" id="IPR011009">
    <property type="entry name" value="Kinase-like_dom_sf"/>
</dbReference>
<evidence type="ECO:0000256" key="1">
    <source>
        <dbReference type="ARBA" id="ARBA00022527"/>
    </source>
</evidence>
<organism evidence="8 9">
    <name type="scientific">Phytophthora cactorum</name>
    <dbReference type="NCBI Taxonomy" id="29920"/>
    <lineage>
        <taxon>Eukaryota</taxon>
        <taxon>Sar</taxon>
        <taxon>Stramenopiles</taxon>
        <taxon>Oomycota</taxon>
        <taxon>Peronosporomycetes</taxon>
        <taxon>Peronosporales</taxon>
        <taxon>Peronosporaceae</taxon>
        <taxon>Phytophthora</taxon>
    </lineage>
</organism>
<dbReference type="PANTHER" id="PTHR24351">
    <property type="entry name" value="RIBOSOMAL PROTEIN S6 KINASE"/>
    <property type="match status" value="1"/>
</dbReference>
<feature type="domain" description="Protein kinase" evidence="7">
    <location>
        <begin position="398"/>
        <end position="702"/>
    </location>
</feature>
<dbReference type="Proteomes" id="UP000760860">
    <property type="component" value="Unassembled WGS sequence"/>
</dbReference>
<dbReference type="Pfam" id="PF02852">
    <property type="entry name" value="Pyr_redox_dim"/>
    <property type="match status" value="1"/>
</dbReference>
<dbReference type="Gene3D" id="1.10.510.10">
    <property type="entry name" value="Transferase(Phosphotransferase) domain 1"/>
    <property type="match status" value="1"/>
</dbReference>
<accession>A0A8T1HIK7</accession>
<dbReference type="SUPFAM" id="SSF55424">
    <property type="entry name" value="FAD/NAD-linked reductases, dimerisation (C-terminal) domain"/>
    <property type="match status" value="1"/>
</dbReference>
<reference evidence="8" key="1">
    <citation type="submission" date="2018-05" db="EMBL/GenBank/DDBJ databases">
        <title>Effector identification in a new, highly contiguous assembly of the strawberry crown rot pathogen Phytophthora cactorum.</title>
        <authorList>
            <person name="Armitage A.D."/>
            <person name="Nellist C.F."/>
            <person name="Bates H."/>
            <person name="Vickerstaff R.J."/>
            <person name="Harrison R.J."/>
        </authorList>
    </citation>
    <scope>NUCLEOTIDE SEQUENCE</scope>
    <source>
        <strain evidence="8">P421</strain>
    </source>
</reference>
<feature type="coiled-coil region" evidence="6">
    <location>
        <begin position="290"/>
        <end position="380"/>
    </location>
</feature>
<dbReference type="Gene3D" id="3.30.200.20">
    <property type="entry name" value="Phosphorylase Kinase, domain 1"/>
    <property type="match status" value="1"/>
</dbReference>
<sequence length="702" mass="79475">MNSSTRVAGTAAIFLRPLRYMFDVETDVQVETEEDSTALLPFDTVHVHLRAATRPPLMERDELLNGFLRAETLIYTTCSPSNGSRNVDKYNLDLQDSKEEYLEDESDGEERTLSSLRGTYIWVLVRLQPLDRNTSKFILSDVKHTETLRVQYQLSPSSESFCLPVDHTNVVKILVTDELIDQVDAKMLQFTFLSVSLSTAEAPETKNVEAKASAPTTTSFNYSDAALAASEAAAAEEIRRRQRVEAELAEAKSAAQAKDRERLDAQIQAKQDAQRAQELELARNEQVYARSLLEQELAVREQQNQELKQVRKQLEDQLQATSESAQHFQVNINSTDQALEMLKQRAISDAKEREELQRRLRTLEEEKLALQNKSQNTRHEGQVRHCLTCRALPSLINWSRPRAVRTGEKESVFSGSAKPGKMSVNDFELVTVIGRGACGTEEGVGDEQGSGHADLVTQTMAERRILQEANHPYIVQLKYAFQNQDKLYMVMEYYSGGSLRQVLRRRGRFSIKRARFYLAEILLAIAHLHGSNILYRDLKHCHYCGRQRGVRTKDCVNYEIGIAKYSELAKGQMMGAMAGGTLKILFDPDTLKVFGVHAIEEGATEVIHIGQMAMAMGCSLTYFRDAVFNYPTLAEAYRVAALNGLGRLNSSSIKKWHELKIDRTRHRSPERVEKNVHKAAVQCQRCDVKTDRQQARVHDDLE</sequence>
<feature type="coiled-coil region" evidence="6">
    <location>
        <begin position="227"/>
        <end position="261"/>
    </location>
</feature>
<dbReference type="EMBL" id="RCMV01000869">
    <property type="protein sequence ID" value="KAG3212170.1"/>
    <property type="molecule type" value="Genomic_DNA"/>
</dbReference>
<dbReference type="GO" id="GO:0004674">
    <property type="term" value="F:protein serine/threonine kinase activity"/>
    <property type="evidence" value="ECO:0007669"/>
    <property type="project" value="UniProtKB-KW"/>
</dbReference>
<evidence type="ECO:0000256" key="2">
    <source>
        <dbReference type="ARBA" id="ARBA00022679"/>
    </source>
</evidence>
<name>A0A8T1HIK7_9STRA</name>
<evidence type="ECO:0000256" key="4">
    <source>
        <dbReference type="ARBA" id="ARBA00022777"/>
    </source>
</evidence>
<protein>
    <recommendedName>
        <fullName evidence="7">Protein kinase domain-containing protein</fullName>
    </recommendedName>
</protein>
<dbReference type="VEuPathDB" id="FungiDB:PC110_g11525"/>
<dbReference type="VEuPathDB" id="FungiDB:PC110_g11526"/>
<evidence type="ECO:0000256" key="6">
    <source>
        <dbReference type="SAM" id="Coils"/>
    </source>
</evidence>
<keyword evidence="4" id="KW-0418">Kinase</keyword>
<evidence type="ECO:0000256" key="5">
    <source>
        <dbReference type="ARBA" id="ARBA00022840"/>
    </source>
</evidence>
<evidence type="ECO:0000313" key="8">
    <source>
        <dbReference type="EMBL" id="KAG3212170.1"/>
    </source>
</evidence>
<evidence type="ECO:0000259" key="7">
    <source>
        <dbReference type="PROSITE" id="PS50011"/>
    </source>
</evidence>
<keyword evidence="5" id="KW-0067">ATP-binding</keyword>
<dbReference type="InterPro" id="IPR016156">
    <property type="entry name" value="FAD/NAD-linked_Rdtase_dimer_sf"/>
</dbReference>
<dbReference type="GO" id="GO:0005524">
    <property type="term" value="F:ATP binding"/>
    <property type="evidence" value="ECO:0007669"/>
    <property type="project" value="UniProtKB-KW"/>
</dbReference>
<dbReference type="SMART" id="SM00220">
    <property type="entry name" value="S_TKc"/>
    <property type="match status" value="1"/>
</dbReference>
<gene>
    <name evidence="8" type="ORF">PC129_g16862</name>
</gene>
<dbReference type="InterPro" id="IPR004099">
    <property type="entry name" value="Pyr_nucl-diS_OxRdtase_dimer"/>
</dbReference>
<proteinExistence type="predicted"/>
<keyword evidence="1" id="KW-0723">Serine/threonine-protein kinase</keyword>
<dbReference type="Gene3D" id="3.30.390.30">
    <property type="match status" value="1"/>
</dbReference>
<comment type="caution">
    <text evidence="8">The sequence shown here is derived from an EMBL/GenBank/DDBJ whole genome shotgun (WGS) entry which is preliminary data.</text>
</comment>
<keyword evidence="3" id="KW-0547">Nucleotide-binding</keyword>